<accession>I5AWV8</accession>
<reference evidence="3 4" key="2">
    <citation type="submission" date="2012-02" db="EMBL/GenBank/DDBJ databases">
        <title>Improved High-Quality Draft sequence of Eubacterium cellulosolvens 6.</title>
        <authorList>
            <consortium name="US DOE Joint Genome Institute"/>
            <person name="Lucas S."/>
            <person name="Han J."/>
            <person name="Lapidus A."/>
            <person name="Cheng J.-F."/>
            <person name="Goodwin L."/>
            <person name="Pitluck S."/>
            <person name="Peters L."/>
            <person name="Mikhailova N."/>
            <person name="Gu W."/>
            <person name="Detter J.C."/>
            <person name="Han C."/>
            <person name="Tapia R."/>
            <person name="Land M."/>
            <person name="Hauser L."/>
            <person name="Kyrpides N."/>
            <person name="Ivanova N."/>
            <person name="Pagani I."/>
            <person name="Johnson E."/>
            <person name="Mukhopadhyay B."/>
            <person name="Anderson I."/>
            <person name="Woyke T."/>
        </authorList>
    </citation>
    <scope>NUCLEOTIDE SEQUENCE [LARGE SCALE GENOMIC DNA]</scope>
    <source>
        <strain evidence="3 4">6</strain>
    </source>
</reference>
<evidence type="ECO:0000256" key="1">
    <source>
        <dbReference type="ARBA" id="ARBA00008984"/>
    </source>
</evidence>
<organism evidence="3 4">
    <name type="scientific">Eubacterium cellulosolvens (strain ATCC 43171 / JCM 9499 / 6)</name>
    <name type="common">Cillobacterium cellulosolvens</name>
    <dbReference type="NCBI Taxonomy" id="633697"/>
    <lineage>
        <taxon>Bacteria</taxon>
        <taxon>Bacillati</taxon>
        <taxon>Bacillota</taxon>
        <taxon>Clostridia</taxon>
        <taxon>Eubacteriales</taxon>
        <taxon>Eubacteriaceae</taxon>
        <taxon>Eubacterium</taxon>
    </lineage>
</organism>
<dbReference type="CDD" id="cd00291">
    <property type="entry name" value="SirA_YedF_YeeD"/>
    <property type="match status" value="1"/>
</dbReference>
<feature type="domain" description="UPF0033" evidence="2">
    <location>
        <begin position="11"/>
        <end position="80"/>
    </location>
</feature>
<evidence type="ECO:0000313" key="3">
    <source>
        <dbReference type="EMBL" id="EIM58281.1"/>
    </source>
</evidence>
<dbReference type="InterPro" id="IPR036868">
    <property type="entry name" value="TusA-like_sf"/>
</dbReference>
<evidence type="ECO:0000313" key="4">
    <source>
        <dbReference type="Proteomes" id="UP000005753"/>
    </source>
</evidence>
<dbReference type="OrthoDB" id="9794210at2"/>
<dbReference type="AlphaFoldDB" id="I5AWV8"/>
<dbReference type="EMBL" id="CM001487">
    <property type="protein sequence ID" value="EIM58281.1"/>
    <property type="molecule type" value="Genomic_DNA"/>
</dbReference>
<keyword evidence="4" id="KW-1185">Reference proteome</keyword>
<dbReference type="HOGENOM" id="CLU_165255_2_1_9"/>
<evidence type="ECO:0000259" key="2">
    <source>
        <dbReference type="Pfam" id="PF01206"/>
    </source>
</evidence>
<dbReference type="SUPFAM" id="SSF64307">
    <property type="entry name" value="SirA-like"/>
    <property type="match status" value="1"/>
</dbReference>
<dbReference type="PANTHER" id="PTHR33279:SF19">
    <property type="entry name" value="SSL1707 PROTEIN"/>
    <property type="match status" value="1"/>
</dbReference>
<comment type="similarity">
    <text evidence="1">Belongs to the sulfur carrier protein TusA family.</text>
</comment>
<reference evidence="3 4" key="1">
    <citation type="submission" date="2010-08" db="EMBL/GenBank/DDBJ databases">
        <authorList>
            <consortium name="US DOE Joint Genome Institute (JGI-PGF)"/>
            <person name="Lucas S."/>
            <person name="Copeland A."/>
            <person name="Lapidus A."/>
            <person name="Cheng J.-F."/>
            <person name="Bruce D."/>
            <person name="Goodwin L."/>
            <person name="Pitluck S."/>
            <person name="Land M.L."/>
            <person name="Hauser L."/>
            <person name="Chang Y.-J."/>
            <person name="Anderson I.J."/>
            <person name="Johnson E."/>
            <person name="Mulhopadhyay B."/>
            <person name="Kyrpides N."/>
            <person name="Woyke T.J."/>
        </authorList>
    </citation>
    <scope>NUCLEOTIDE SEQUENCE [LARGE SCALE GENOMIC DNA]</scope>
    <source>
        <strain evidence="3 4">6</strain>
    </source>
</reference>
<dbReference type="InterPro" id="IPR001455">
    <property type="entry name" value="TusA-like"/>
</dbReference>
<protein>
    <submittedName>
        <fullName evidence="3">Putative redox protein, regulator of disulfide bond formation</fullName>
    </submittedName>
</protein>
<dbReference type="PANTHER" id="PTHR33279">
    <property type="entry name" value="SULFUR CARRIER PROTEIN YEDF-RELATED"/>
    <property type="match status" value="1"/>
</dbReference>
<dbReference type="Pfam" id="PF01206">
    <property type="entry name" value="TusA"/>
    <property type="match status" value="1"/>
</dbReference>
<gene>
    <name evidence="3" type="ORF">EubceDRAFT1_2566</name>
</gene>
<proteinExistence type="inferred from homology"/>
<name>I5AWV8_EUBC6</name>
<dbReference type="Gene3D" id="3.30.110.40">
    <property type="entry name" value="TusA-like domain"/>
    <property type="match status" value="1"/>
</dbReference>
<sequence length="83" mass="9173">MADLGFTVDDTVDITDVNCPVTFVKTKVALEELDDGQILQVHLNDGEPVQNVPRSIKDEGHEVLKLSDNGDGTYELYIRKIGD</sequence>
<dbReference type="STRING" id="633697.EubceDRAFT1_2566"/>
<dbReference type="eggNOG" id="COG0425">
    <property type="taxonomic scope" value="Bacteria"/>
</dbReference>
<dbReference type="Proteomes" id="UP000005753">
    <property type="component" value="Chromosome"/>
</dbReference>